<dbReference type="Pfam" id="PF20078">
    <property type="entry name" value="DUF6473"/>
    <property type="match status" value="1"/>
</dbReference>
<proteinExistence type="predicted"/>
<dbReference type="Proteomes" id="UP000049455">
    <property type="component" value="Unassembled WGS sequence"/>
</dbReference>
<keyword evidence="3" id="KW-1185">Reference proteome</keyword>
<dbReference type="RefSeq" id="WP_055663425.1">
    <property type="nucleotide sequence ID" value="NZ_CYPR01000121.1"/>
</dbReference>
<evidence type="ECO:0000313" key="3">
    <source>
        <dbReference type="Proteomes" id="UP000049455"/>
    </source>
</evidence>
<evidence type="ECO:0000313" key="2">
    <source>
        <dbReference type="EMBL" id="CUH39200.1"/>
    </source>
</evidence>
<protein>
    <recommendedName>
        <fullName evidence="1">DUF6473 domain-containing protein</fullName>
    </recommendedName>
</protein>
<reference evidence="2 3" key="1">
    <citation type="submission" date="2015-09" db="EMBL/GenBank/DDBJ databases">
        <authorList>
            <person name="Jackson K.R."/>
            <person name="Lunt B.L."/>
            <person name="Fisher J.N.B."/>
            <person name="Gardner A.V."/>
            <person name="Bailey M.E."/>
            <person name="Deus L.M."/>
            <person name="Earl A.S."/>
            <person name="Gibby P.D."/>
            <person name="Hartmann K.A."/>
            <person name="Liu J.E."/>
            <person name="Manci A.M."/>
            <person name="Nielsen D.A."/>
            <person name="Solomon M.B."/>
            <person name="Breakwell D.P."/>
            <person name="Burnett S.H."/>
            <person name="Grose J.H."/>
        </authorList>
    </citation>
    <scope>NUCLEOTIDE SEQUENCE [LARGE SCALE GENOMIC DNA]</scope>
    <source>
        <strain evidence="2 3">CECT 7799</strain>
    </source>
</reference>
<dbReference type="STRING" id="313367.JSE7799_01923"/>
<sequence length="273" mass="30311">MSYEGPGDGGLDYYPCRYEGSRSVFRGPAVSLDAPFTAVIGGSEVYGRFVEDPFTDQLAERTGRRVVNLGLPNAGLDAFILDEALMNILSRAEVVIIQAMGAQNMSNRYYTVHPRRNDRFLKQSKQLSRLFRDVDFSDFAFTRHMLATLQRKSPQRFALIEGELRTAWVARMQLLLSRLPGKRVLLSLEGGPDLGLGDEPLFVNHEMMQALEPSLDKVVQCDVSDLPGAAELDNMSFPVQDQPVAERSLTPIGHDRIAEALARVVRRANGLAA</sequence>
<accession>A0A0M7B8Z9</accession>
<dbReference type="EMBL" id="CYPR01000121">
    <property type="protein sequence ID" value="CUH39200.1"/>
    <property type="molecule type" value="Genomic_DNA"/>
</dbReference>
<gene>
    <name evidence="2" type="ORF">JSE7799_01923</name>
</gene>
<evidence type="ECO:0000259" key="1">
    <source>
        <dbReference type="Pfam" id="PF20078"/>
    </source>
</evidence>
<feature type="domain" description="DUF6473" evidence="1">
    <location>
        <begin position="1"/>
        <end position="267"/>
    </location>
</feature>
<organism evidence="2 3">
    <name type="scientific">Jannaschia seosinensis</name>
    <dbReference type="NCBI Taxonomy" id="313367"/>
    <lineage>
        <taxon>Bacteria</taxon>
        <taxon>Pseudomonadati</taxon>
        <taxon>Pseudomonadota</taxon>
        <taxon>Alphaproteobacteria</taxon>
        <taxon>Rhodobacterales</taxon>
        <taxon>Roseobacteraceae</taxon>
        <taxon>Jannaschia</taxon>
    </lineage>
</organism>
<name>A0A0M7B8Z9_9RHOB</name>
<dbReference type="AlphaFoldDB" id="A0A0M7B8Z9"/>
<dbReference type="InterPro" id="IPR045524">
    <property type="entry name" value="DUF6473"/>
</dbReference>
<dbReference type="OrthoDB" id="7838347at2"/>